<dbReference type="InterPro" id="IPR005653">
    <property type="entry name" value="OstA-like_N"/>
</dbReference>
<evidence type="ECO:0000259" key="5">
    <source>
        <dbReference type="Pfam" id="PF03968"/>
    </source>
</evidence>
<dbReference type="PANTHER" id="PTHR30189:SF1">
    <property type="entry name" value="LPS-ASSEMBLY PROTEIN LPTD"/>
    <property type="match status" value="1"/>
</dbReference>
<accession>A0A557PCX2</accession>
<dbReference type="HAMAP" id="MF_01411">
    <property type="entry name" value="LPS_assembly_LptD"/>
    <property type="match status" value="1"/>
</dbReference>
<name>A0A557PCX2_9VIBR</name>
<dbReference type="InterPro" id="IPR020889">
    <property type="entry name" value="LipoPS_assembly_LptD"/>
</dbReference>
<dbReference type="AlphaFoldDB" id="A0A557PCX2"/>
<dbReference type="NCBIfam" id="NF002997">
    <property type="entry name" value="PRK03761.1"/>
    <property type="match status" value="1"/>
</dbReference>
<dbReference type="OrthoDB" id="9760225at2"/>
<evidence type="ECO:0000256" key="1">
    <source>
        <dbReference type="ARBA" id="ARBA00022729"/>
    </source>
</evidence>
<evidence type="ECO:0000313" key="7">
    <source>
        <dbReference type="EMBL" id="TVO38515.1"/>
    </source>
</evidence>
<dbReference type="RefSeq" id="WP_144387539.1">
    <property type="nucleotide sequence ID" value="NZ_CANNCB010000002.1"/>
</dbReference>
<evidence type="ECO:0000256" key="2">
    <source>
        <dbReference type="ARBA" id="ARBA00023136"/>
    </source>
</evidence>
<dbReference type="Pfam" id="PF03968">
    <property type="entry name" value="LptD_N"/>
    <property type="match status" value="1"/>
</dbReference>
<proteinExistence type="inferred from homology"/>
<keyword evidence="1 4" id="KW-0732">Signal</keyword>
<comment type="caution">
    <text evidence="4">Lacks conserved residue(s) required for the propagation of feature annotation.</text>
</comment>
<dbReference type="GO" id="GO:0015920">
    <property type="term" value="P:lipopolysaccharide transport"/>
    <property type="evidence" value="ECO:0007669"/>
    <property type="project" value="InterPro"/>
</dbReference>
<feature type="domain" description="Organic solvent tolerance-like N-terminal" evidence="5">
    <location>
        <begin position="56"/>
        <end position="188"/>
    </location>
</feature>
<feature type="chain" id="PRO_5022273624" description="LPS-assembly protein LptD" evidence="4">
    <location>
        <begin position="24"/>
        <end position="773"/>
    </location>
</feature>
<organism evidence="7 8">
    <name type="scientific">Vibrio algivorus</name>
    <dbReference type="NCBI Taxonomy" id="1667024"/>
    <lineage>
        <taxon>Bacteria</taxon>
        <taxon>Pseudomonadati</taxon>
        <taxon>Pseudomonadota</taxon>
        <taxon>Gammaproteobacteria</taxon>
        <taxon>Vibrionales</taxon>
        <taxon>Vibrionaceae</taxon>
        <taxon>Vibrio</taxon>
    </lineage>
</organism>
<dbReference type="GO" id="GO:0009279">
    <property type="term" value="C:cell outer membrane"/>
    <property type="evidence" value="ECO:0007669"/>
    <property type="project" value="UniProtKB-SubCell"/>
</dbReference>
<feature type="domain" description="LptD C-terminal" evidence="6">
    <location>
        <begin position="297"/>
        <end position="679"/>
    </location>
</feature>
<dbReference type="Proteomes" id="UP000319828">
    <property type="component" value="Unassembled WGS sequence"/>
</dbReference>
<dbReference type="InterPro" id="IPR007543">
    <property type="entry name" value="LptD_C"/>
</dbReference>
<protein>
    <recommendedName>
        <fullName evidence="4">LPS-assembly protein LptD</fullName>
    </recommendedName>
</protein>
<dbReference type="Pfam" id="PF04453">
    <property type="entry name" value="LptD"/>
    <property type="match status" value="1"/>
</dbReference>
<dbReference type="GO" id="GO:0043165">
    <property type="term" value="P:Gram-negative-bacterium-type cell outer membrane assembly"/>
    <property type="evidence" value="ECO:0007669"/>
    <property type="project" value="UniProtKB-UniRule"/>
</dbReference>
<evidence type="ECO:0000259" key="6">
    <source>
        <dbReference type="Pfam" id="PF04453"/>
    </source>
</evidence>
<comment type="caution">
    <text evidence="7">The sequence shown here is derived from an EMBL/GenBank/DDBJ whole genome shotgun (WGS) entry which is preliminary data.</text>
</comment>
<gene>
    <name evidence="4 7" type="primary">lptD</name>
    <name evidence="7" type="ORF">FOF44_04055</name>
</gene>
<comment type="subcellular location">
    <subcellularLocation>
        <location evidence="4">Cell outer membrane</location>
    </subcellularLocation>
</comment>
<dbReference type="EMBL" id="VMKJ01000005">
    <property type="protein sequence ID" value="TVO38515.1"/>
    <property type="molecule type" value="Genomic_DNA"/>
</dbReference>
<feature type="signal peptide" evidence="4">
    <location>
        <begin position="1"/>
        <end position="23"/>
    </location>
</feature>
<keyword evidence="3 4" id="KW-0998">Cell outer membrane</keyword>
<evidence type="ECO:0000256" key="4">
    <source>
        <dbReference type="HAMAP-Rule" id="MF_01411"/>
    </source>
</evidence>
<comment type="subunit">
    <text evidence="4">Component of the lipopolysaccharide transport and assembly complex. Interacts with LptE and LptA.</text>
</comment>
<sequence length="773" mass="87811" precursor="true">MLPISRTFLATLISAAFLPTAFADESSSDSVPEIVPVDQCIAPEENSADPAQETVNIEADSIHAEGKDKAVYQGDVIVTQGHKKITADKVTLNQSESSVVADGNVTMNDGQIKSTSNQAKSDFKGERIELHDTKYQLLCQPARGEATYILKDGQSIYTMEDGSLTTCPEGNKSWRVKATNIDIDNDEEEATFYNTRFEILDVPVFYWPYITVPIGDKRKTGFLYPSGGYDSKNGLEINVPIYFNLAPQYDLTTTVNYMQRRGVQFENEFRYLTDGFGTGSIDFEYLNDDDLYSDKGSRWGVNFSHDGIYDRHWKFSVDYSRVSDNDYFADLDSNIGNREDGQLLQAGEVSYRTDYSDTTLKVRDFQVLSSSQPYRLMPQLQYEYNRSNVLPHIDMEWNSHISRFETDDDDLPDATRVHLEPGVVVPFYAPWGQLTSEAKLMYTYYDQDLKDGSAEFQTNGNGDTYQLKENASRTVPEYRMTGTLFLDNNQKWLGGYTQTLEPRLQYLYIPEVNQDDIYQGYDTTLMQLDYYGLFRDTRYSSVDYIAPANQFSYGATSRFYDDNYKERFNVSIGQIYYINPESGEANLSAWALENEWNINDEWLFKGSVQYDGDASELQLANSTLEYKLPWGGHTQLNYRYIAKSYIEDNATNLNNVDQYTRDGISQAGIVNSFTIAQRWSVQADYYHDLTEQSMLESLVGVTYNDDCWFLGLTYSRHIMNSGDVRNVYPEPGPEYESKVSLNIGIKGLGQSAGVTYSDGGNALGYGRPFSLAD</sequence>
<comment type="function">
    <text evidence="4">Together with LptE, is involved in the assembly of lipopolysaccharide (LPS) at the surface of the outer membrane.</text>
</comment>
<evidence type="ECO:0000313" key="8">
    <source>
        <dbReference type="Proteomes" id="UP000319828"/>
    </source>
</evidence>
<reference evidence="7 8" key="1">
    <citation type="submission" date="2019-07" db="EMBL/GenBank/DDBJ databases">
        <title>The draft genome sequence of Vibrio algivorus M1486.</title>
        <authorList>
            <person name="Meng X."/>
        </authorList>
    </citation>
    <scope>NUCLEOTIDE SEQUENCE [LARGE SCALE GENOMIC DNA]</scope>
    <source>
        <strain evidence="7 8">M1486</strain>
    </source>
</reference>
<comment type="similarity">
    <text evidence="4">Belongs to the LptD family.</text>
</comment>
<evidence type="ECO:0000256" key="3">
    <source>
        <dbReference type="ARBA" id="ARBA00023237"/>
    </source>
</evidence>
<dbReference type="InterPro" id="IPR050218">
    <property type="entry name" value="LptD"/>
</dbReference>
<dbReference type="Gene3D" id="2.60.450.10">
    <property type="entry name" value="Lipopolysaccharide (LPS) transport protein A like domain"/>
    <property type="match status" value="1"/>
</dbReference>
<dbReference type="GO" id="GO:1990351">
    <property type="term" value="C:transporter complex"/>
    <property type="evidence" value="ECO:0007669"/>
    <property type="project" value="TreeGrafter"/>
</dbReference>
<keyword evidence="2 4" id="KW-0472">Membrane</keyword>
<dbReference type="PANTHER" id="PTHR30189">
    <property type="entry name" value="LPS-ASSEMBLY PROTEIN"/>
    <property type="match status" value="1"/>
</dbReference>